<evidence type="ECO:0000313" key="2">
    <source>
        <dbReference type="Proteomes" id="UP001324634"/>
    </source>
</evidence>
<accession>A0AAX4HP68</accession>
<dbReference type="GO" id="GO:0005975">
    <property type="term" value="P:carbohydrate metabolic process"/>
    <property type="evidence" value="ECO:0007669"/>
    <property type="project" value="InterPro"/>
</dbReference>
<evidence type="ECO:0000313" key="1">
    <source>
        <dbReference type="EMBL" id="WPU64764.1"/>
    </source>
</evidence>
<dbReference type="RefSeq" id="WP_321394176.1">
    <property type="nucleotide sequence ID" value="NZ_CP139487.1"/>
</dbReference>
<dbReference type="AlphaFoldDB" id="A0AAX4HP68"/>
<dbReference type="InterPro" id="IPR012341">
    <property type="entry name" value="6hp_glycosidase-like_sf"/>
</dbReference>
<organism evidence="1 2">
    <name type="scientific">Peredibacter starrii</name>
    <dbReference type="NCBI Taxonomy" id="28202"/>
    <lineage>
        <taxon>Bacteria</taxon>
        <taxon>Pseudomonadati</taxon>
        <taxon>Bdellovibrionota</taxon>
        <taxon>Bacteriovoracia</taxon>
        <taxon>Bacteriovoracales</taxon>
        <taxon>Bacteriovoracaceae</taxon>
        <taxon>Peredibacter</taxon>
    </lineage>
</organism>
<reference evidence="1 2" key="1">
    <citation type="submission" date="2023-11" db="EMBL/GenBank/DDBJ databases">
        <title>Peredibacter starrii A3.12.</title>
        <authorList>
            <person name="Mitchell R.J."/>
        </authorList>
    </citation>
    <scope>NUCLEOTIDE SEQUENCE [LARGE SCALE GENOMIC DNA]</scope>
    <source>
        <strain evidence="1 2">A3.12</strain>
    </source>
</reference>
<name>A0AAX4HP68_9BACT</name>
<dbReference type="Gene3D" id="1.50.10.10">
    <property type="match status" value="1"/>
</dbReference>
<proteinExistence type="predicted"/>
<dbReference type="PROSITE" id="PS51257">
    <property type="entry name" value="PROKAR_LIPOPROTEIN"/>
    <property type="match status" value="1"/>
</dbReference>
<protein>
    <submittedName>
        <fullName evidence="1">Uncharacterized protein</fullName>
    </submittedName>
</protein>
<dbReference type="KEGG" id="psti:SOO65_18890"/>
<gene>
    <name evidence="1" type="ORF">SOO65_18890</name>
</gene>
<dbReference type="EMBL" id="CP139487">
    <property type="protein sequence ID" value="WPU64764.1"/>
    <property type="molecule type" value="Genomic_DNA"/>
</dbReference>
<sequence>MFRVLPVLVGVWCACSFADTTTNQELLKNLSARMEKLPSKNGTLIKSFTHHTQSYIYDQALAVIAFAKAKEKDKARSLLLGLESLQMKDGSLYFSYYMDGVSPYPIEGDKRFAGAIAWVALAASHYQHAFHSKEFSPFNYRILSYLQSQMADLKVNGEEVKAVRFAPTDIKATRWNEAETVALEHNLDAYAAFKHFAQLNKTEKWNKEIKSLNLFILSMWDSSRSHFWSGANVKTGAINKDELYLDNQSWSLLALDRDSLREINPKLAMDLNCESFYVEHENVKGFMDSKPTRRPASSQFVWSEGTLGQVLAMKKVGSTCNNQSANQFMYSVHKMKKEDGGIAYATFTPNPDFTTASSVAGTAWLYFAVNDVNPFDL</sequence>
<keyword evidence="2" id="KW-1185">Reference proteome</keyword>
<dbReference type="Proteomes" id="UP001324634">
    <property type="component" value="Chromosome"/>
</dbReference>
<dbReference type="InterPro" id="IPR008928">
    <property type="entry name" value="6-hairpin_glycosidase_sf"/>
</dbReference>
<dbReference type="SUPFAM" id="SSF48208">
    <property type="entry name" value="Six-hairpin glycosidases"/>
    <property type="match status" value="1"/>
</dbReference>